<dbReference type="Gene3D" id="1.20.1560.10">
    <property type="entry name" value="ABC transporter type 1, transmembrane domain"/>
    <property type="match status" value="1"/>
</dbReference>
<keyword evidence="6" id="KW-0067">ATP-binding</keyword>
<organism evidence="13 14">
    <name type="scientific">Zemynaea arenosa</name>
    <dbReference type="NCBI Taxonomy" id="2561931"/>
    <lineage>
        <taxon>Bacteria</taxon>
        <taxon>Pseudomonadati</taxon>
        <taxon>Pseudomonadota</taxon>
        <taxon>Betaproteobacteria</taxon>
        <taxon>Burkholderiales</taxon>
        <taxon>Oxalobacteraceae</taxon>
        <taxon>Telluria group</taxon>
        <taxon>Zemynaea</taxon>
    </lineage>
</organism>
<feature type="domain" description="ABC transmembrane type-1" evidence="12">
    <location>
        <begin position="23"/>
        <end position="300"/>
    </location>
</feature>
<dbReference type="InterPro" id="IPR011527">
    <property type="entry name" value="ABC1_TM_dom"/>
</dbReference>
<dbReference type="GO" id="GO:0005524">
    <property type="term" value="F:ATP binding"/>
    <property type="evidence" value="ECO:0007669"/>
    <property type="project" value="UniProtKB-KW"/>
</dbReference>
<evidence type="ECO:0000256" key="6">
    <source>
        <dbReference type="ARBA" id="ARBA00022840"/>
    </source>
</evidence>
<keyword evidence="2" id="KW-0813">Transport</keyword>
<reference evidence="13 14" key="1">
    <citation type="submission" date="2019-03" db="EMBL/GenBank/DDBJ databases">
        <title>Draft Genome Sequence of Massilia arenosa sp. nov., a Novel Massilia Species Isolated from a Sandy-loam Maize Soil.</title>
        <authorList>
            <person name="Raths R."/>
            <person name="Peta V."/>
            <person name="Bucking H."/>
        </authorList>
    </citation>
    <scope>NUCLEOTIDE SEQUENCE [LARGE SCALE GENOMIC DNA]</scope>
    <source>
        <strain evidence="13 14">MC02</strain>
    </source>
</reference>
<dbReference type="RefSeq" id="WP_135205250.1">
    <property type="nucleotide sequence ID" value="NZ_SPVF01000006.1"/>
</dbReference>
<evidence type="ECO:0000256" key="10">
    <source>
        <dbReference type="SAM" id="Phobius"/>
    </source>
</evidence>
<dbReference type="FunFam" id="3.40.50.300:FF:001444">
    <property type="entry name" value="ABC transporter ATP-binding protein"/>
    <property type="match status" value="1"/>
</dbReference>
<comment type="subcellular location">
    <subcellularLocation>
        <location evidence="1">Cell membrane</location>
        <topology evidence="1">Multi-pass membrane protein</topology>
    </subcellularLocation>
</comment>
<evidence type="ECO:0000256" key="3">
    <source>
        <dbReference type="ARBA" id="ARBA00022475"/>
    </source>
</evidence>
<keyword evidence="5" id="KW-0547">Nucleotide-binding</keyword>
<dbReference type="PANTHER" id="PTHR24221">
    <property type="entry name" value="ATP-BINDING CASSETTE SUB-FAMILY B"/>
    <property type="match status" value="1"/>
</dbReference>
<dbReference type="Pfam" id="PF00664">
    <property type="entry name" value="ABC_membrane"/>
    <property type="match status" value="1"/>
</dbReference>
<feature type="transmembrane region" description="Helical" evidence="10">
    <location>
        <begin position="156"/>
        <end position="174"/>
    </location>
</feature>
<feature type="transmembrane region" description="Helical" evidence="10">
    <location>
        <begin position="21"/>
        <end position="45"/>
    </location>
</feature>
<dbReference type="GO" id="GO:0030253">
    <property type="term" value="P:protein secretion by the type I secretion system"/>
    <property type="evidence" value="ECO:0007669"/>
    <property type="project" value="InterPro"/>
</dbReference>
<keyword evidence="4 10" id="KW-0812">Transmembrane</keyword>
<dbReference type="GO" id="GO:0030256">
    <property type="term" value="C:type I protein secretion system complex"/>
    <property type="evidence" value="ECO:0007669"/>
    <property type="project" value="InterPro"/>
</dbReference>
<feature type="compositionally biased region" description="Low complexity" evidence="9">
    <location>
        <begin position="591"/>
        <end position="612"/>
    </location>
</feature>
<evidence type="ECO:0000256" key="4">
    <source>
        <dbReference type="ARBA" id="ARBA00022692"/>
    </source>
</evidence>
<dbReference type="GO" id="GO:0034040">
    <property type="term" value="F:ATPase-coupled lipid transmembrane transporter activity"/>
    <property type="evidence" value="ECO:0007669"/>
    <property type="project" value="TreeGrafter"/>
</dbReference>
<evidence type="ECO:0000256" key="1">
    <source>
        <dbReference type="ARBA" id="ARBA00004651"/>
    </source>
</evidence>
<dbReference type="InterPro" id="IPR027417">
    <property type="entry name" value="P-loop_NTPase"/>
</dbReference>
<dbReference type="EMBL" id="SPVF01000006">
    <property type="protein sequence ID" value="TFW30241.1"/>
    <property type="molecule type" value="Genomic_DNA"/>
</dbReference>
<dbReference type="Gene3D" id="3.40.50.300">
    <property type="entry name" value="P-loop containing nucleotide triphosphate hydrolases"/>
    <property type="match status" value="1"/>
</dbReference>
<name>A0A4Y9SUE0_9BURK</name>
<comment type="caution">
    <text evidence="13">The sequence shown here is derived from an EMBL/GenBank/DDBJ whole genome shotgun (WGS) entry which is preliminary data.</text>
</comment>
<evidence type="ECO:0000256" key="5">
    <source>
        <dbReference type="ARBA" id="ARBA00022741"/>
    </source>
</evidence>
<keyword evidence="14" id="KW-1185">Reference proteome</keyword>
<dbReference type="GO" id="GO:0016887">
    <property type="term" value="F:ATP hydrolysis activity"/>
    <property type="evidence" value="ECO:0007669"/>
    <property type="project" value="InterPro"/>
</dbReference>
<dbReference type="InterPro" id="IPR036640">
    <property type="entry name" value="ABC1_TM_sf"/>
</dbReference>
<dbReference type="Pfam" id="PF00005">
    <property type="entry name" value="ABC_tran"/>
    <property type="match status" value="1"/>
</dbReference>
<dbReference type="PANTHER" id="PTHR24221:SF248">
    <property type="entry name" value="ABC TRANSPORTER TRANSMEMBRANE REGION"/>
    <property type="match status" value="1"/>
</dbReference>
<dbReference type="InterPro" id="IPR039421">
    <property type="entry name" value="Type_1_exporter"/>
</dbReference>
<dbReference type="SUPFAM" id="SSF90123">
    <property type="entry name" value="ABC transporter transmembrane region"/>
    <property type="match status" value="1"/>
</dbReference>
<dbReference type="InterPro" id="IPR003593">
    <property type="entry name" value="AAA+_ATPase"/>
</dbReference>
<dbReference type="AlphaFoldDB" id="A0A4Y9SUE0"/>
<dbReference type="PROSITE" id="PS50929">
    <property type="entry name" value="ABC_TM1F"/>
    <property type="match status" value="1"/>
</dbReference>
<evidence type="ECO:0000256" key="8">
    <source>
        <dbReference type="ARBA" id="ARBA00023136"/>
    </source>
</evidence>
<evidence type="ECO:0000256" key="2">
    <source>
        <dbReference type="ARBA" id="ARBA00022448"/>
    </source>
</evidence>
<dbReference type="GO" id="GO:0005886">
    <property type="term" value="C:plasma membrane"/>
    <property type="evidence" value="ECO:0007669"/>
    <property type="project" value="UniProtKB-SubCell"/>
</dbReference>
<dbReference type="CDD" id="cd18586">
    <property type="entry name" value="ABC_6TM_PrtD_like"/>
    <property type="match status" value="1"/>
</dbReference>
<keyword evidence="7 10" id="KW-1133">Transmembrane helix</keyword>
<keyword evidence="3" id="KW-1003">Cell membrane</keyword>
<dbReference type="InterPro" id="IPR047957">
    <property type="entry name" value="ABC_AprD-like_6TM"/>
</dbReference>
<accession>A0A4Y9SUE0</accession>
<feature type="compositionally biased region" description="Low complexity" evidence="9">
    <location>
        <begin position="568"/>
        <end position="583"/>
    </location>
</feature>
<dbReference type="PROSITE" id="PS00211">
    <property type="entry name" value="ABC_TRANSPORTER_1"/>
    <property type="match status" value="1"/>
</dbReference>
<evidence type="ECO:0000313" key="13">
    <source>
        <dbReference type="EMBL" id="TFW30241.1"/>
    </source>
</evidence>
<evidence type="ECO:0000259" key="11">
    <source>
        <dbReference type="PROSITE" id="PS50893"/>
    </source>
</evidence>
<keyword evidence="8 10" id="KW-0472">Membrane</keyword>
<dbReference type="OrthoDB" id="8554730at2"/>
<dbReference type="Proteomes" id="UP000298438">
    <property type="component" value="Unassembled WGS sequence"/>
</dbReference>
<proteinExistence type="predicted"/>
<sequence>MKKTPQPKNEIQLALAGFKKTFATVGAFSAVSNLLMLVPSIYMLQVYDRVLASRNEITLLMLTLMMLGAYLLMSALDMMRSFVLVRVGAKLDMQLNKRVYTAAFEQNLKRAGSNAGQALSDLTNVRQFLTGNALFAFFDAPWFPVYLLVIFAFEPWLGLFALCGTAILVLLAYINEKVTHEPLKAANAMAVMSGNLATNNLRNAEVIESMGMLPNLLGRWFKLHSKFLHLQAEASERAGIVQACTKFFQTSLQSLVLGMGALLVLDNKITPGMMIAASILVGRALAPVQQIISVWKSWANTRSSYERLVSLLQAYPERDAGMALPQPQGAVTVEGVTAAPPGSQTAVIKGLTFAINQGDVVGIVGPSGSGKSTLARLLVGIWPAFAGKVRLDGADIYAWNKAELGPHIGYLPQDIELFAGSVSDNIARFGEVDPEKVVQAAKRAGVHDLILHLPQGYDTALGEGGAGLSGGQRQRIALARAMYGDPALVVLDEPNSNLDDVGEVALVQAIQDLRARGKTIVLITHRTSAIAATTKLLVLRDGVGDMYGPTQQVLAALQQRNVQAQQQMQAARQQQQAQQSQTQPDSGVDGQEAARQAAAAEATQMAQQTAPAGNGSAAEQE</sequence>
<feature type="domain" description="ABC transporter" evidence="11">
    <location>
        <begin position="331"/>
        <end position="566"/>
    </location>
</feature>
<dbReference type="PROSITE" id="PS50893">
    <property type="entry name" value="ABC_TRANSPORTER_2"/>
    <property type="match status" value="1"/>
</dbReference>
<protein>
    <submittedName>
        <fullName evidence="13">Type I secretion system permease/ATPase</fullName>
    </submittedName>
</protein>
<dbReference type="NCBIfam" id="TIGR01842">
    <property type="entry name" value="type_I_sec_PrtD"/>
    <property type="match status" value="1"/>
</dbReference>
<feature type="transmembrane region" description="Helical" evidence="10">
    <location>
        <begin position="128"/>
        <end position="150"/>
    </location>
</feature>
<dbReference type="FunFam" id="1.20.1560.10:FF:000109">
    <property type="entry name" value="Alkaline protease secretion ATP-binding protein aprD"/>
    <property type="match status" value="1"/>
</dbReference>
<evidence type="ECO:0000256" key="9">
    <source>
        <dbReference type="SAM" id="MobiDB-lite"/>
    </source>
</evidence>
<feature type="region of interest" description="Disordered" evidence="9">
    <location>
        <begin position="568"/>
        <end position="621"/>
    </location>
</feature>
<dbReference type="SUPFAM" id="SSF52540">
    <property type="entry name" value="P-loop containing nucleoside triphosphate hydrolases"/>
    <property type="match status" value="1"/>
</dbReference>
<dbReference type="GO" id="GO:0140359">
    <property type="term" value="F:ABC-type transporter activity"/>
    <property type="evidence" value="ECO:0007669"/>
    <property type="project" value="InterPro"/>
</dbReference>
<dbReference type="SMART" id="SM00382">
    <property type="entry name" value="AAA"/>
    <property type="match status" value="1"/>
</dbReference>
<dbReference type="InterPro" id="IPR010128">
    <property type="entry name" value="ATPase_T1SS_PrtD-like"/>
</dbReference>
<evidence type="ECO:0000259" key="12">
    <source>
        <dbReference type="PROSITE" id="PS50929"/>
    </source>
</evidence>
<feature type="transmembrane region" description="Helical" evidence="10">
    <location>
        <begin position="57"/>
        <end position="76"/>
    </location>
</feature>
<dbReference type="InterPro" id="IPR017871">
    <property type="entry name" value="ABC_transporter-like_CS"/>
</dbReference>
<evidence type="ECO:0000256" key="7">
    <source>
        <dbReference type="ARBA" id="ARBA00022989"/>
    </source>
</evidence>
<gene>
    <name evidence="13" type="ORF">E4L96_00325</name>
</gene>
<evidence type="ECO:0000313" key="14">
    <source>
        <dbReference type="Proteomes" id="UP000298438"/>
    </source>
</evidence>
<dbReference type="InterPro" id="IPR003439">
    <property type="entry name" value="ABC_transporter-like_ATP-bd"/>
</dbReference>